<evidence type="ECO:0000313" key="8">
    <source>
        <dbReference type="EMBL" id="MPQ42878.1"/>
    </source>
</evidence>
<dbReference type="OrthoDB" id="9791588at2"/>
<keyword evidence="4 7" id="KW-0812">Transmembrane</keyword>
<dbReference type="PANTHER" id="PTHR42770:SF15">
    <property type="entry name" value="GLUTAMATE_GAMMA-AMINOBUTYRATE ANTIPORTER-RELATED"/>
    <property type="match status" value="1"/>
</dbReference>
<dbReference type="NCBIfam" id="NF040513">
    <property type="entry name" value="antiport_TyrP"/>
    <property type="match status" value="1"/>
</dbReference>
<evidence type="ECO:0000256" key="5">
    <source>
        <dbReference type="ARBA" id="ARBA00022989"/>
    </source>
</evidence>
<dbReference type="GO" id="GO:0005886">
    <property type="term" value="C:plasma membrane"/>
    <property type="evidence" value="ECO:0007669"/>
    <property type="project" value="UniProtKB-SubCell"/>
</dbReference>
<evidence type="ECO:0000256" key="6">
    <source>
        <dbReference type="ARBA" id="ARBA00023136"/>
    </source>
</evidence>
<dbReference type="AlphaFoldDB" id="A0A6I1MKA8"/>
<evidence type="ECO:0000256" key="3">
    <source>
        <dbReference type="ARBA" id="ARBA00022475"/>
    </source>
</evidence>
<accession>A0A6I1MKA8</accession>
<dbReference type="RefSeq" id="WP_152887896.1">
    <property type="nucleotide sequence ID" value="NZ_WHJC01000026.1"/>
</dbReference>
<keyword evidence="6 7" id="KW-0472">Membrane</keyword>
<feature type="transmembrane region" description="Helical" evidence="7">
    <location>
        <begin position="356"/>
        <end position="382"/>
    </location>
</feature>
<feature type="transmembrane region" description="Helical" evidence="7">
    <location>
        <begin position="328"/>
        <end position="350"/>
    </location>
</feature>
<dbReference type="PIRSF" id="PIRSF006060">
    <property type="entry name" value="AA_transporter"/>
    <property type="match status" value="1"/>
</dbReference>
<comment type="subcellular location">
    <subcellularLocation>
        <location evidence="1">Cell membrane</location>
        <topology evidence="1">Multi-pass membrane protein</topology>
    </subcellularLocation>
</comment>
<feature type="transmembrane region" description="Helical" evidence="7">
    <location>
        <begin position="434"/>
        <end position="454"/>
    </location>
</feature>
<name>A0A6I1MKA8_9CLOT</name>
<evidence type="ECO:0000256" key="4">
    <source>
        <dbReference type="ARBA" id="ARBA00022692"/>
    </source>
</evidence>
<feature type="transmembrane region" description="Helical" evidence="7">
    <location>
        <begin position="228"/>
        <end position="248"/>
    </location>
</feature>
<reference evidence="8 9" key="1">
    <citation type="submission" date="2019-10" db="EMBL/GenBank/DDBJ databases">
        <title>The Genome Sequence of Clostridium tarantellae Isolated from Fish Brain.</title>
        <authorList>
            <person name="Bano L."/>
            <person name="Kiel M."/>
            <person name="Sales G."/>
            <person name="Doxey A.C."/>
            <person name="Mansfield M.J."/>
            <person name="Schiavone M."/>
            <person name="Rossetto O."/>
            <person name="Pirazzini M."/>
            <person name="Dobrindt U."/>
            <person name="Montecucco C."/>
        </authorList>
    </citation>
    <scope>NUCLEOTIDE SEQUENCE [LARGE SCALE GENOMIC DNA]</scope>
    <source>
        <strain evidence="8 9">DSM 3997</strain>
    </source>
</reference>
<evidence type="ECO:0000256" key="1">
    <source>
        <dbReference type="ARBA" id="ARBA00004651"/>
    </source>
</evidence>
<evidence type="ECO:0000256" key="7">
    <source>
        <dbReference type="SAM" id="Phobius"/>
    </source>
</evidence>
<dbReference type="Pfam" id="PF13520">
    <property type="entry name" value="AA_permease_2"/>
    <property type="match status" value="1"/>
</dbReference>
<dbReference type="Proteomes" id="UP000430345">
    <property type="component" value="Unassembled WGS sequence"/>
</dbReference>
<dbReference type="InterPro" id="IPR050367">
    <property type="entry name" value="APC_superfamily"/>
</dbReference>
<dbReference type="InterPro" id="IPR002293">
    <property type="entry name" value="AA/rel_permease1"/>
</dbReference>
<sequence>MGDKSKKITLFQLIAISIAFYGSIRNVPTVASVGWQSIFFMIGAGVLFAIPLSLIAAELATGWPEEGGSQVWVREALGEKWSFVTAWLLWVQMFFGMVMVASAFATMLAYVIGKPDLAQNNIFVAIVIICTYWVVTLLNLKSNLGKLLSSVGSVIGIYIPFILLVSLGLWWTFTHGNVNLGPLTWSTAIPNLHSVSKLSFFAGIIFIFAGLEISAVHANEIDNPKKNYPIAVFISIGCMIVFNLVAGLTEANAIPSDQIQLATIIQPFALYFNQIGLPWATNLVAAMIAIGVLAQLSAWVLGPSKAMIKVAEEGNLPKFFQKRNADNVPVTFVFIQAIVISLVALLYVVVPAINTGFFMILILTTVLYCIVYLFIITSGLVLKYKHPEVKRSFTVIGGNTGMWIVSLLAFVGVLLTIGVSFIPSDAIPASAHVAYEAFLILGTLICFITPLIIFKFKKPSWVKESKETDINISLNSNLKNFKHAHTHK</sequence>
<feature type="transmembrane region" description="Helical" evidence="7">
    <location>
        <begin position="122"/>
        <end position="140"/>
    </location>
</feature>
<dbReference type="Gene3D" id="1.20.1740.10">
    <property type="entry name" value="Amino acid/polyamine transporter I"/>
    <property type="match status" value="1"/>
</dbReference>
<feature type="transmembrane region" description="Helical" evidence="7">
    <location>
        <begin position="7"/>
        <end position="24"/>
    </location>
</feature>
<evidence type="ECO:0000313" key="9">
    <source>
        <dbReference type="Proteomes" id="UP000430345"/>
    </source>
</evidence>
<feature type="transmembrane region" description="Helical" evidence="7">
    <location>
        <begin position="198"/>
        <end position="216"/>
    </location>
</feature>
<keyword evidence="5 7" id="KW-1133">Transmembrane helix</keyword>
<feature type="transmembrane region" description="Helical" evidence="7">
    <location>
        <begin position="147"/>
        <end position="173"/>
    </location>
</feature>
<dbReference type="GO" id="GO:0022857">
    <property type="term" value="F:transmembrane transporter activity"/>
    <property type="evidence" value="ECO:0007669"/>
    <property type="project" value="InterPro"/>
</dbReference>
<proteinExistence type="predicted"/>
<feature type="transmembrane region" description="Helical" evidence="7">
    <location>
        <begin position="403"/>
        <end position="422"/>
    </location>
</feature>
<feature type="transmembrane region" description="Helical" evidence="7">
    <location>
        <begin position="36"/>
        <end position="60"/>
    </location>
</feature>
<feature type="transmembrane region" description="Helical" evidence="7">
    <location>
        <begin position="81"/>
        <end position="110"/>
    </location>
</feature>
<dbReference type="EMBL" id="WHJC01000026">
    <property type="protein sequence ID" value="MPQ42878.1"/>
    <property type="molecule type" value="Genomic_DNA"/>
</dbReference>
<organism evidence="8 9">
    <name type="scientific">Clostridium tarantellae</name>
    <dbReference type="NCBI Taxonomy" id="39493"/>
    <lineage>
        <taxon>Bacteria</taxon>
        <taxon>Bacillati</taxon>
        <taxon>Bacillota</taxon>
        <taxon>Clostridia</taxon>
        <taxon>Eubacteriales</taxon>
        <taxon>Clostridiaceae</taxon>
        <taxon>Clostridium</taxon>
    </lineage>
</organism>
<comment type="caution">
    <text evidence="8">The sequence shown here is derived from an EMBL/GenBank/DDBJ whole genome shotgun (WGS) entry which is preliminary data.</text>
</comment>
<gene>
    <name evidence="8" type="ORF">GBZ86_03800</name>
</gene>
<keyword evidence="9" id="KW-1185">Reference proteome</keyword>
<keyword evidence="3" id="KW-1003">Cell membrane</keyword>
<feature type="transmembrane region" description="Helical" evidence="7">
    <location>
        <begin position="279"/>
        <end position="301"/>
    </location>
</feature>
<dbReference type="PANTHER" id="PTHR42770">
    <property type="entry name" value="AMINO ACID TRANSPORTER-RELATED"/>
    <property type="match status" value="1"/>
</dbReference>
<evidence type="ECO:0000256" key="2">
    <source>
        <dbReference type="ARBA" id="ARBA00022448"/>
    </source>
</evidence>
<protein>
    <submittedName>
        <fullName evidence="8">Amino acid permease</fullName>
    </submittedName>
</protein>
<keyword evidence="2" id="KW-0813">Transport</keyword>